<evidence type="ECO:0000313" key="3">
    <source>
        <dbReference type="Proteomes" id="UP000198892"/>
    </source>
</evidence>
<dbReference type="Proteomes" id="UP000198892">
    <property type="component" value="Unassembled WGS sequence"/>
</dbReference>
<organism evidence="2 3">
    <name type="scientific">Salibacterium halotolerans</name>
    <dbReference type="NCBI Taxonomy" id="1884432"/>
    <lineage>
        <taxon>Bacteria</taxon>
        <taxon>Bacillati</taxon>
        <taxon>Bacillota</taxon>
        <taxon>Bacilli</taxon>
        <taxon>Bacillales</taxon>
        <taxon>Bacillaceae</taxon>
    </lineage>
</organism>
<reference evidence="3" key="1">
    <citation type="submission" date="2016-10" db="EMBL/GenBank/DDBJ databases">
        <authorList>
            <person name="Varghese N."/>
            <person name="Submissions S."/>
        </authorList>
    </citation>
    <scope>NUCLEOTIDE SEQUENCE [LARGE SCALE GENOMIC DNA]</scope>
    <source>
        <strain evidence="3">S7</strain>
    </source>
</reference>
<dbReference type="AlphaFoldDB" id="A0A1I5XI42"/>
<evidence type="ECO:0000313" key="2">
    <source>
        <dbReference type="EMBL" id="SFQ31327.1"/>
    </source>
</evidence>
<keyword evidence="1" id="KW-1133">Transmembrane helix</keyword>
<keyword evidence="3" id="KW-1185">Reference proteome</keyword>
<accession>A0A1I5XI42</accession>
<keyword evidence="1" id="KW-0812">Transmembrane</keyword>
<feature type="transmembrane region" description="Helical" evidence="1">
    <location>
        <begin position="30"/>
        <end position="51"/>
    </location>
</feature>
<feature type="transmembrane region" description="Helical" evidence="1">
    <location>
        <begin position="7"/>
        <end position="24"/>
    </location>
</feature>
<name>A0A1I5XI42_9BACI</name>
<dbReference type="EMBL" id="FOXD01000028">
    <property type="protein sequence ID" value="SFQ31327.1"/>
    <property type="molecule type" value="Genomic_DNA"/>
</dbReference>
<sequence>MKNKTRITLGVALYFSLCMFDYILNNTFNWITNFFISLVGMVIAWFVIEFFSNKK</sequence>
<evidence type="ECO:0000256" key="1">
    <source>
        <dbReference type="SAM" id="Phobius"/>
    </source>
</evidence>
<proteinExistence type="predicted"/>
<gene>
    <name evidence="2" type="ORF">SAMN05518683_1283</name>
</gene>
<protein>
    <submittedName>
        <fullName evidence="2">Uncharacterized protein</fullName>
    </submittedName>
</protein>
<keyword evidence="1" id="KW-0472">Membrane</keyword>